<dbReference type="InterPro" id="IPR017689">
    <property type="entry name" value="BamD"/>
</dbReference>
<organism evidence="6 7">
    <name type="scientific">Malaciobacter molluscorum LMG 25693</name>
    <dbReference type="NCBI Taxonomy" id="870501"/>
    <lineage>
        <taxon>Bacteria</taxon>
        <taxon>Pseudomonadati</taxon>
        <taxon>Campylobacterota</taxon>
        <taxon>Epsilonproteobacteria</taxon>
        <taxon>Campylobacterales</taxon>
        <taxon>Arcobacteraceae</taxon>
        <taxon>Malaciobacter</taxon>
    </lineage>
</organism>
<dbReference type="Gene3D" id="1.25.40.10">
    <property type="entry name" value="Tetratricopeptide repeat domain"/>
    <property type="match status" value="1"/>
</dbReference>
<dbReference type="EMBL" id="NXFY01000005">
    <property type="protein sequence ID" value="PHO18555.1"/>
    <property type="molecule type" value="Genomic_DNA"/>
</dbReference>
<reference evidence="6 7" key="1">
    <citation type="submission" date="2017-09" db="EMBL/GenBank/DDBJ databases">
        <title>Arcobacter canalis sp. nov., a new species isolated from a water canal contaminated with urban sewage.</title>
        <authorList>
            <person name="Perez-Cataluna A."/>
            <person name="Salas-Masso N."/>
            <person name="Figueras M.J."/>
        </authorList>
    </citation>
    <scope>NUCLEOTIDE SEQUENCE [LARGE SCALE GENOMIC DNA]</scope>
    <source>
        <strain evidence="6 7">F98-3</strain>
    </source>
</reference>
<name>A0A2G1DJ78_9BACT</name>
<dbReference type="InterPro" id="IPR011990">
    <property type="entry name" value="TPR-like_helical_dom_sf"/>
</dbReference>
<evidence type="ECO:0000256" key="2">
    <source>
        <dbReference type="ARBA" id="ARBA00023136"/>
    </source>
</evidence>
<keyword evidence="1" id="KW-0732">Signal</keyword>
<gene>
    <name evidence="5" type="ORF">AMOL_0650</name>
    <name evidence="6" type="ORF">CPU12_04555</name>
</gene>
<evidence type="ECO:0000259" key="4">
    <source>
        <dbReference type="Pfam" id="PF13525"/>
    </source>
</evidence>
<evidence type="ECO:0000313" key="5">
    <source>
        <dbReference type="EMBL" id="AXX91650.1"/>
    </source>
</evidence>
<accession>A0A2G1DJ78</accession>
<protein>
    <submittedName>
        <fullName evidence="5">Beta-barrel assembly machinery complex, BamD/YfiO lipoprotein</fullName>
    </submittedName>
    <submittedName>
        <fullName evidence="6">Outer membrane protein assembly factor BamD</fullName>
    </submittedName>
</protein>
<keyword evidence="7" id="KW-1185">Reference proteome</keyword>
<dbReference type="Proteomes" id="UP000262712">
    <property type="component" value="Chromosome"/>
</dbReference>
<keyword evidence="2" id="KW-0472">Membrane</keyword>
<proteinExistence type="predicted"/>
<dbReference type="NCBIfam" id="TIGR03302">
    <property type="entry name" value="OM_YfiO"/>
    <property type="match status" value="1"/>
</dbReference>
<evidence type="ECO:0000256" key="1">
    <source>
        <dbReference type="ARBA" id="ARBA00022729"/>
    </source>
</evidence>
<keyword evidence="5" id="KW-0449">Lipoprotein</keyword>
<evidence type="ECO:0000313" key="7">
    <source>
        <dbReference type="Proteomes" id="UP000221222"/>
    </source>
</evidence>
<dbReference type="EMBL" id="CP032098">
    <property type="protein sequence ID" value="AXX91650.1"/>
    <property type="molecule type" value="Genomic_DNA"/>
</dbReference>
<dbReference type="KEGG" id="amol:AMOL_0650"/>
<dbReference type="InterPro" id="IPR039565">
    <property type="entry name" value="BamD-like"/>
</dbReference>
<evidence type="ECO:0000313" key="6">
    <source>
        <dbReference type="EMBL" id="PHO18555.1"/>
    </source>
</evidence>
<dbReference type="AlphaFoldDB" id="A0A2G1DJ78"/>
<dbReference type="PROSITE" id="PS51257">
    <property type="entry name" value="PROKAR_LIPOPROTEIN"/>
    <property type="match status" value="1"/>
</dbReference>
<dbReference type="RefSeq" id="WP_099341906.1">
    <property type="nucleotide sequence ID" value="NZ_CP032098.1"/>
</dbReference>
<dbReference type="Pfam" id="PF13525">
    <property type="entry name" value="YfiO"/>
    <property type="match status" value="1"/>
</dbReference>
<feature type="domain" description="Outer membrane lipoprotein BamD-like" evidence="4">
    <location>
        <begin position="39"/>
        <end position="189"/>
    </location>
</feature>
<reference evidence="5 8" key="2">
    <citation type="submission" date="2018-08" db="EMBL/GenBank/DDBJ databases">
        <title>Complete genome of the Arcobacter molluscorum type strain LMG 25693.</title>
        <authorList>
            <person name="Miller W.G."/>
            <person name="Yee E."/>
            <person name="Bono J.L."/>
        </authorList>
    </citation>
    <scope>NUCLEOTIDE SEQUENCE [LARGE SCALE GENOMIC DNA]</scope>
    <source>
        <strain evidence="5 8">CECT 7696</strain>
    </source>
</reference>
<sequence>MIRNLNFKNLLMVCSAGFILASCSSKSNQIEEYDRPALYWYNKMTKQIADYDLEAADDTFTSLESEHRNSPLLPTSLIILANAHMDEEEYALANFYLDEYIKKYTLSKEIDYVRYLKIKANFKGFSYQLRDQQLIDDTIKEIQVFKQSYPSSKYMPLVDTMDSRLHMAKANLNLNIANLYKRIDKPKAAKIYSQKAADAWSNTDDIAEVEVPFYRSVFE</sequence>
<evidence type="ECO:0000256" key="3">
    <source>
        <dbReference type="ARBA" id="ARBA00023237"/>
    </source>
</evidence>
<dbReference type="Proteomes" id="UP000221222">
    <property type="component" value="Unassembled WGS sequence"/>
</dbReference>
<evidence type="ECO:0000313" key="8">
    <source>
        <dbReference type="Proteomes" id="UP000262712"/>
    </source>
</evidence>
<keyword evidence="3" id="KW-0998">Cell outer membrane</keyword>